<name>A0A7S4MZ43_GUITH</name>
<evidence type="ECO:0000256" key="1">
    <source>
        <dbReference type="SAM" id="MobiDB-lite"/>
    </source>
</evidence>
<proteinExistence type="predicted"/>
<protein>
    <submittedName>
        <fullName evidence="2">Uncharacterized protein</fullName>
    </submittedName>
</protein>
<dbReference type="AlphaFoldDB" id="A0A7S4MZ43"/>
<dbReference type="EMBL" id="HBKN01004359">
    <property type="protein sequence ID" value="CAE2255285.1"/>
    <property type="molecule type" value="Transcribed_RNA"/>
</dbReference>
<gene>
    <name evidence="2" type="ORF">GTHE00462_LOCUS3645</name>
</gene>
<reference evidence="2" key="1">
    <citation type="submission" date="2021-01" db="EMBL/GenBank/DDBJ databases">
        <authorList>
            <person name="Corre E."/>
            <person name="Pelletier E."/>
            <person name="Niang G."/>
            <person name="Scheremetjew M."/>
            <person name="Finn R."/>
            <person name="Kale V."/>
            <person name="Holt S."/>
            <person name="Cochrane G."/>
            <person name="Meng A."/>
            <person name="Brown T."/>
            <person name="Cohen L."/>
        </authorList>
    </citation>
    <scope>NUCLEOTIDE SEQUENCE</scope>
    <source>
        <strain evidence="2">CCMP 2712</strain>
    </source>
</reference>
<accession>A0A7S4MZ43</accession>
<organism evidence="2">
    <name type="scientific">Guillardia theta</name>
    <name type="common">Cryptophyte</name>
    <name type="synonym">Cryptomonas phi</name>
    <dbReference type="NCBI Taxonomy" id="55529"/>
    <lineage>
        <taxon>Eukaryota</taxon>
        <taxon>Cryptophyceae</taxon>
        <taxon>Pyrenomonadales</taxon>
        <taxon>Geminigeraceae</taxon>
        <taxon>Guillardia</taxon>
    </lineage>
</organism>
<feature type="region of interest" description="Disordered" evidence="1">
    <location>
        <begin position="77"/>
        <end position="107"/>
    </location>
</feature>
<evidence type="ECO:0000313" key="2">
    <source>
        <dbReference type="EMBL" id="CAE2255285.1"/>
    </source>
</evidence>
<sequence length="395" mass="43719">MASRHFCPATSLPSAVCSVHGAPTQQGWSTSASSVSAPPSCRAGRFSSVANKSVPAPGHLHDLNMRTLSSTVSARRSACDVQGRSSKTGRIRPAVGDQAGSRSMKEDDAENVKVQQFIAALPSSQRGHGSEDKEVKWLREGRAAKTFELPCASGISRLSVRCTSEDVRQDLINFMEYMLGKKCRQGDSFYLNDVEVQLDTIDQDWVKKIRTMRSFPNFAKLEDIEFSSCSIGSKATERSLSEREIPFVLHSGSNNVYDVTVPGSKKGLLNKVNLVMSKDPEVLPSKLLFRCFNEITHHRLIASSLLLKEVVYGAAWPQVASFELLFDRIAGRQARSSHGIWKLPRGPAMRMVPSDESGMKCIVLLAKDLEEVKERLRCGNYKFHKHPNFISIMVS</sequence>